<accession>A0A543L2Q3</accession>
<dbReference type="AlphaFoldDB" id="A0A543L2Q3"/>
<dbReference type="NCBIfam" id="TIGR00254">
    <property type="entry name" value="GGDEF"/>
    <property type="match status" value="1"/>
</dbReference>
<feature type="transmembrane region" description="Helical" evidence="1">
    <location>
        <begin position="162"/>
        <end position="181"/>
    </location>
</feature>
<reference evidence="3 4" key="1">
    <citation type="submission" date="2019-06" db="EMBL/GenBank/DDBJ databases">
        <title>Genomic Encyclopedia of Archaeal and Bacterial Type Strains, Phase II (KMG-II): from individual species to whole genera.</title>
        <authorList>
            <person name="Goeker M."/>
        </authorList>
    </citation>
    <scope>NUCLEOTIDE SEQUENCE [LARGE SCALE GENOMIC DNA]</scope>
    <source>
        <strain evidence="3 4">DSM 7270</strain>
    </source>
</reference>
<dbReference type="Pfam" id="PF07696">
    <property type="entry name" value="7TMR-DISMED2"/>
    <property type="match status" value="1"/>
</dbReference>
<dbReference type="PROSITE" id="PS50887">
    <property type="entry name" value="GGDEF"/>
    <property type="match status" value="1"/>
</dbReference>
<dbReference type="InterPro" id="IPR011623">
    <property type="entry name" value="7TMR_DISM_rcpt_extracell_dom1"/>
</dbReference>
<feature type="transmembrane region" description="Helical" evidence="1">
    <location>
        <begin position="256"/>
        <end position="275"/>
    </location>
</feature>
<dbReference type="InterPro" id="IPR000160">
    <property type="entry name" value="GGDEF_dom"/>
</dbReference>
<dbReference type="InterPro" id="IPR052163">
    <property type="entry name" value="DGC-Regulatory_Protein"/>
</dbReference>
<evidence type="ECO:0000256" key="1">
    <source>
        <dbReference type="SAM" id="Phobius"/>
    </source>
</evidence>
<dbReference type="Gene3D" id="2.60.40.2380">
    <property type="match status" value="1"/>
</dbReference>
<keyword evidence="1" id="KW-1133">Transmembrane helix</keyword>
<dbReference type="RefSeq" id="WP_244939132.1">
    <property type="nucleotide sequence ID" value="NZ_VFPV01000003.1"/>
</dbReference>
<dbReference type="PANTHER" id="PTHR46663">
    <property type="entry name" value="DIGUANYLATE CYCLASE DGCT-RELATED"/>
    <property type="match status" value="1"/>
</dbReference>
<dbReference type="SMART" id="SM00267">
    <property type="entry name" value="GGDEF"/>
    <property type="match status" value="1"/>
</dbReference>
<dbReference type="Proteomes" id="UP000316993">
    <property type="component" value="Unassembled WGS sequence"/>
</dbReference>
<evidence type="ECO:0000313" key="4">
    <source>
        <dbReference type="Proteomes" id="UP000316993"/>
    </source>
</evidence>
<dbReference type="Pfam" id="PF07695">
    <property type="entry name" value="7TMR-DISM_7TM"/>
    <property type="match status" value="1"/>
</dbReference>
<dbReference type="InterPro" id="IPR043128">
    <property type="entry name" value="Rev_trsase/Diguanyl_cyclase"/>
</dbReference>
<feature type="domain" description="GGDEF" evidence="2">
    <location>
        <begin position="389"/>
        <end position="522"/>
    </location>
</feature>
<feature type="transmembrane region" description="Helical" evidence="1">
    <location>
        <begin position="315"/>
        <end position="335"/>
    </location>
</feature>
<gene>
    <name evidence="3" type="ORF">BDD18_3529</name>
</gene>
<protein>
    <submittedName>
        <fullName evidence="3">Diguanylate cyclase (GGDEF)-like protein</fullName>
    </submittedName>
</protein>
<dbReference type="Gene3D" id="3.30.70.270">
    <property type="match status" value="1"/>
</dbReference>
<proteinExistence type="predicted"/>
<name>A0A543L2Q3_9BURK</name>
<feature type="transmembrane region" description="Helical" evidence="1">
    <location>
        <begin position="193"/>
        <end position="213"/>
    </location>
</feature>
<keyword evidence="1" id="KW-0472">Membrane</keyword>
<dbReference type="PANTHER" id="PTHR46663:SF2">
    <property type="entry name" value="GGDEF DOMAIN-CONTAINING PROTEIN"/>
    <property type="match status" value="1"/>
</dbReference>
<evidence type="ECO:0000259" key="2">
    <source>
        <dbReference type="PROSITE" id="PS50887"/>
    </source>
</evidence>
<organism evidence="3 4">
    <name type="scientific">Acidovorax temperans</name>
    <dbReference type="NCBI Taxonomy" id="80878"/>
    <lineage>
        <taxon>Bacteria</taxon>
        <taxon>Pseudomonadati</taxon>
        <taxon>Pseudomonadota</taxon>
        <taxon>Betaproteobacteria</taxon>
        <taxon>Burkholderiales</taxon>
        <taxon>Comamonadaceae</taxon>
        <taxon>Acidovorax</taxon>
    </lineage>
</organism>
<sequence length="529" mass="57430">MTAEETLARLDEFQKPTKDATLGVRKDAVWLHIPLTVDPASDGRWVLEINHPDLNRIDVLLLQGGKVLQRSVLGTEVPRAQRPLPGRTPAQAFQLEAGQNYEFLLRVQTRGAMILPITFNTPTGILGRAVNEQMLQGVLTGLALCLIFYSMAQWYSLREPLFIQYALLTSGSLLYSLHFFGVGQQYLWGHSPWLTSHAVGLASLMAITGSFLFMSQALEGHNPQSRFLRRMRLGALFTVGLGVAFALDLISLKGLAAIVSIMGPLPALLCLPGAWRRARAGDSIGTTLLIAWFVYGLGSAAIIGVINGALPVNFWTLHSFQISATLDMLLFMRVLGLRTKELHTKVQHANQQLDAMHSLAHTDPLTGLPNRRGMQIELSSALARATHENLLAVYVMDLDGFKPVNDQHGHDVGDELLVAVARRLQGHLRQSDVIARLGGDEFVVMTGELHSTAQAHELGLKLLGAFSSPFALGGIQVQVGLTIGYAIAPIDSQDGAGLIKLADAAMYSGKQSGKFCVRRNTGDLALSSA</sequence>
<dbReference type="InterPro" id="IPR029787">
    <property type="entry name" value="Nucleotide_cyclase"/>
</dbReference>
<evidence type="ECO:0000313" key="3">
    <source>
        <dbReference type="EMBL" id="TQN01560.1"/>
    </source>
</evidence>
<feature type="transmembrane region" description="Helical" evidence="1">
    <location>
        <begin position="287"/>
        <end position="309"/>
    </location>
</feature>
<dbReference type="EMBL" id="VFPV01000003">
    <property type="protein sequence ID" value="TQN01560.1"/>
    <property type="molecule type" value="Genomic_DNA"/>
</dbReference>
<keyword evidence="1" id="KW-0812">Transmembrane</keyword>
<comment type="caution">
    <text evidence="3">The sequence shown here is derived from an EMBL/GenBank/DDBJ whole genome shotgun (WGS) entry which is preliminary data.</text>
</comment>
<feature type="transmembrane region" description="Helical" evidence="1">
    <location>
        <begin position="134"/>
        <end position="155"/>
    </location>
</feature>
<dbReference type="SUPFAM" id="SSF55073">
    <property type="entry name" value="Nucleotide cyclase"/>
    <property type="match status" value="1"/>
</dbReference>
<dbReference type="InterPro" id="IPR011622">
    <property type="entry name" value="7TMR_DISM_rcpt_extracell_dom2"/>
</dbReference>
<dbReference type="CDD" id="cd01949">
    <property type="entry name" value="GGDEF"/>
    <property type="match status" value="1"/>
</dbReference>
<feature type="transmembrane region" description="Helical" evidence="1">
    <location>
        <begin position="233"/>
        <end position="250"/>
    </location>
</feature>
<dbReference type="Pfam" id="PF00990">
    <property type="entry name" value="GGDEF"/>
    <property type="match status" value="1"/>
</dbReference>